<dbReference type="CDD" id="cd09117">
    <property type="entry name" value="PLDc_Bfil_DEXD_like"/>
    <property type="match status" value="1"/>
</dbReference>
<feature type="domain" description="Restriction endonuclease type II NgoFVII N-terminal" evidence="1">
    <location>
        <begin position="64"/>
        <end position="138"/>
    </location>
</feature>
<gene>
    <name evidence="2" type="ORF">DPV83_00440</name>
</gene>
<proteinExistence type="predicted"/>
<dbReference type="GO" id="GO:0004519">
    <property type="term" value="F:endonuclease activity"/>
    <property type="evidence" value="ECO:0007669"/>
    <property type="project" value="UniProtKB-KW"/>
</dbReference>
<accession>A0A8B2U5G4</accession>
<reference evidence="2 3" key="1">
    <citation type="submission" date="2018-05" db="EMBL/GenBank/DDBJ databases">
        <title>Draft Genome Sequences for a Diverse set of 7 Haemophilus Species.</title>
        <authorList>
            <person name="Nichols M."/>
            <person name="Topaz N."/>
            <person name="Wang X."/>
            <person name="Wang X."/>
            <person name="Boxrud D."/>
        </authorList>
    </citation>
    <scope>NUCLEOTIDE SEQUENCE [LARGE SCALE GENOMIC DNA]</scope>
    <source>
        <strain evidence="2 3">C2001002503</strain>
    </source>
</reference>
<keyword evidence="2" id="KW-0378">Hydrolase</keyword>
<name>A0A8B2U5G4_9PAST</name>
<evidence type="ECO:0000259" key="1">
    <source>
        <dbReference type="Pfam" id="PF09565"/>
    </source>
</evidence>
<organism evidence="2 3">
    <name type="scientific">Aggregatibacter segnis</name>
    <dbReference type="NCBI Taxonomy" id="739"/>
    <lineage>
        <taxon>Bacteria</taxon>
        <taxon>Pseudomonadati</taxon>
        <taxon>Pseudomonadota</taxon>
        <taxon>Gammaproteobacteria</taxon>
        <taxon>Pasteurellales</taxon>
        <taxon>Pasteurellaceae</taxon>
        <taxon>Aggregatibacter</taxon>
    </lineage>
</organism>
<keyword evidence="2" id="KW-0255">Endonuclease</keyword>
<evidence type="ECO:0000313" key="3">
    <source>
        <dbReference type="Proteomes" id="UP000253998"/>
    </source>
</evidence>
<comment type="caution">
    <text evidence="2">The sequence shown here is derived from an EMBL/GenBank/DDBJ whole genome shotgun (WGS) entry which is preliminary data.</text>
</comment>
<dbReference type="SUPFAM" id="SSF56024">
    <property type="entry name" value="Phospholipase D/nuclease"/>
    <property type="match status" value="1"/>
</dbReference>
<dbReference type="EMBL" id="QEPM01000001">
    <property type="protein sequence ID" value="RDE72121.1"/>
    <property type="molecule type" value="Genomic_DNA"/>
</dbReference>
<keyword evidence="2" id="KW-0540">Nuclease</keyword>
<sequence>MDMMINGKNLEKVFCNLLNQYKYFSFATAWASTAHNSFKELVLSESKIKTSTIGLHFYQTEPKVLEKLYQNKNVKFVLQTNGVFHPKIYLFWNSSKDWSVLIGSANFTKCAFSGKNFENMIFLSNVNSCNTLFKEIKSLLESCFNHKDARFIDFNYINKYMKLYSFKHKNLERLSNIYSNIEFERLPIDIDILTYSWEDYFYEVKIDKYHDFDDRLEMLQTIQCCFEEKEHFKCMSLNDRKHIGGLPNAGYSNSGWFGSMIGNGVFHHEINVNNPIISSALDIVPLTGVVDRKCFLEYIRIFNSVKSFRQNPLGSSTRLITMKRPDLFFCINIQNNRLGKELGIKNLNKVNAERYWDEFLQRLYDTDWFNSTPPDRSDKELLAWKYRMALIDCIYYDKK</sequence>
<protein>
    <submittedName>
        <fullName evidence="2">NgoFVII family restriction endonuclease</fullName>
    </submittedName>
</protein>
<dbReference type="InterPro" id="IPR019065">
    <property type="entry name" value="RE_NgoFVII_N"/>
</dbReference>
<dbReference type="AlphaFoldDB" id="A0A8B2U5G4"/>
<dbReference type="Proteomes" id="UP000253998">
    <property type="component" value="Unassembled WGS sequence"/>
</dbReference>
<dbReference type="Gene3D" id="3.30.870.10">
    <property type="entry name" value="Endonuclease Chain A"/>
    <property type="match status" value="1"/>
</dbReference>
<evidence type="ECO:0000313" key="2">
    <source>
        <dbReference type="EMBL" id="RDE72121.1"/>
    </source>
</evidence>
<dbReference type="RefSeq" id="WP_111294186.1">
    <property type="nucleotide sequence ID" value="NZ_QEPM01000001.1"/>
</dbReference>
<dbReference type="Pfam" id="PF09565">
    <property type="entry name" value="RE_NgoFVII"/>
    <property type="match status" value="1"/>
</dbReference>